<dbReference type="AlphaFoldDB" id="A0A1X6WXN4"/>
<evidence type="ECO:0000313" key="1">
    <source>
        <dbReference type="EMBL" id="SLM90482.1"/>
    </source>
</evidence>
<organism evidence="1 2">
    <name type="scientific">Brevibacterium yomogidense</name>
    <dbReference type="NCBI Taxonomy" id="946573"/>
    <lineage>
        <taxon>Bacteria</taxon>
        <taxon>Bacillati</taxon>
        <taxon>Actinomycetota</taxon>
        <taxon>Actinomycetes</taxon>
        <taxon>Micrococcales</taxon>
        <taxon>Brevibacteriaceae</taxon>
        <taxon>Brevibacterium</taxon>
    </lineage>
</organism>
<gene>
    <name evidence="1" type="ORF">FM105_02030</name>
</gene>
<dbReference type="Proteomes" id="UP000196581">
    <property type="component" value="Unassembled WGS sequence"/>
</dbReference>
<keyword evidence="2" id="KW-1185">Reference proteome</keyword>
<reference evidence="2" key="1">
    <citation type="submission" date="2017-02" db="EMBL/GenBank/DDBJ databases">
        <authorList>
            <person name="Dridi B."/>
        </authorList>
    </citation>
    <scope>NUCLEOTIDE SEQUENCE [LARGE SCALE GENOMIC DNA]</scope>
    <source>
        <strain evidence="2">B Co 03.10</strain>
    </source>
</reference>
<proteinExistence type="predicted"/>
<evidence type="ECO:0000313" key="2">
    <source>
        <dbReference type="Proteomes" id="UP000196581"/>
    </source>
</evidence>
<accession>A0A1X6WXN4</accession>
<sequence length="39" mass="4379">MKKWFALLGSAALAAGTLGVLRSRNRGRQEQWAQYTDQV</sequence>
<name>A0A1X6WXN4_9MICO</name>
<dbReference type="EMBL" id="FWFF01000001">
    <property type="protein sequence ID" value="SLM90482.1"/>
    <property type="molecule type" value="Genomic_DNA"/>
</dbReference>
<protein>
    <submittedName>
        <fullName evidence="1">Uncharacterized protein</fullName>
    </submittedName>
</protein>